<evidence type="ECO:0000313" key="2">
    <source>
        <dbReference type="Proteomes" id="UP000554482"/>
    </source>
</evidence>
<keyword evidence="2" id="KW-1185">Reference proteome</keyword>
<proteinExistence type="predicted"/>
<dbReference type="AlphaFoldDB" id="A0A7J6W103"/>
<accession>A0A7J6W103</accession>
<sequence>MFHNNNIINNISTSVSHISGLSPASSATIVEVSDKNNLFYKFAYQFSFLHLPLYSYHLSIQLLLCYINSYIHIHCCHHINHNYIINTYTTHHHIPHNIIANKIYCIPCFFFSASYCCLHHLLLMIGHLDYLTHNIKWTVHFNIWELEELTINQHAWHALLCSYIKSYLQCGLLHNWLRIFSCPSTILLLLHFLRTCSLF</sequence>
<organism evidence="1 2">
    <name type="scientific">Thalictrum thalictroides</name>
    <name type="common">Rue-anemone</name>
    <name type="synonym">Anemone thalictroides</name>
    <dbReference type="NCBI Taxonomy" id="46969"/>
    <lineage>
        <taxon>Eukaryota</taxon>
        <taxon>Viridiplantae</taxon>
        <taxon>Streptophyta</taxon>
        <taxon>Embryophyta</taxon>
        <taxon>Tracheophyta</taxon>
        <taxon>Spermatophyta</taxon>
        <taxon>Magnoliopsida</taxon>
        <taxon>Ranunculales</taxon>
        <taxon>Ranunculaceae</taxon>
        <taxon>Thalictroideae</taxon>
        <taxon>Thalictrum</taxon>
    </lineage>
</organism>
<name>A0A7J6W103_THATH</name>
<gene>
    <name evidence="1" type="ORF">FRX31_019347</name>
</gene>
<dbReference type="EMBL" id="JABWDY010023265">
    <property type="protein sequence ID" value="KAF5191066.1"/>
    <property type="molecule type" value="Genomic_DNA"/>
</dbReference>
<comment type="caution">
    <text evidence="1">The sequence shown here is derived from an EMBL/GenBank/DDBJ whole genome shotgun (WGS) entry which is preliminary data.</text>
</comment>
<protein>
    <submittedName>
        <fullName evidence="1">Uncharacterized protein</fullName>
    </submittedName>
</protein>
<evidence type="ECO:0000313" key="1">
    <source>
        <dbReference type="EMBL" id="KAF5191066.1"/>
    </source>
</evidence>
<dbReference type="Proteomes" id="UP000554482">
    <property type="component" value="Unassembled WGS sequence"/>
</dbReference>
<reference evidence="1 2" key="1">
    <citation type="submission" date="2020-06" db="EMBL/GenBank/DDBJ databases">
        <title>Transcriptomic and genomic resources for Thalictrum thalictroides and T. hernandezii: Facilitating candidate gene discovery in an emerging model plant lineage.</title>
        <authorList>
            <person name="Arias T."/>
            <person name="Riano-Pachon D.M."/>
            <person name="Di Stilio V.S."/>
        </authorList>
    </citation>
    <scope>NUCLEOTIDE SEQUENCE [LARGE SCALE GENOMIC DNA]</scope>
    <source>
        <strain evidence="2">cv. WT478/WT964</strain>
        <tissue evidence="1">Leaves</tissue>
    </source>
</reference>